<dbReference type="InterPro" id="IPR025696">
    <property type="entry name" value="Beta-barrel_MTR4"/>
</dbReference>
<dbReference type="Pfam" id="PF00271">
    <property type="entry name" value="Helicase_C"/>
    <property type="match status" value="1"/>
</dbReference>
<dbReference type="Pfam" id="PF21408">
    <property type="entry name" value="MTR4-like_stalk"/>
    <property type="match status" value="1"/>
</dbReference>
<keyword evidence="5" id="KW-0067">ATP-binding</keyword>
<keyword evidence="3" id="KW-0378">Hydrolase</keyword>
<dbReference type="PANTHER" id="PTHR12131">
    <property type="entry name" value="ATP-DEPENDENT RNA AND DNA HELICASE"/>
    <property type="match status" value="1"/>
</dbReference>
<feature type="domain" description="Helicase C-terminal" evidence="10">
    <location>
        <begin position="271"/>
        <end position="475"/>
    </location>
</feature>
<dbReference type="AlphaFoldDB" id="A0A1Y5IFR2"/>
<comment type="subcellular location">
    <subcellularLocation>
        <location evidence="1">Nucleus</location>
    </subcellularLocation>
</comment>
<dbReference type="Pfam" id="PF13234">
    <property type="entry name" value="MTR4_beta-barrel"/>
    <property type="match status" value="1"/>
</dbReference>
<dbReference type="GO" id="GO:0005524">
    <property type="term" value="F:ATP binding"/>
    <property type="evidence" value="ECO:0007669"/>
    <property type="project" value="UniProtKB-KW"/>
</dbReference>
<dbReference type="Proteomes" id="UP000195557">
    <property type="component" value="Unassembled WGS sequence"/>
</dbReference>
<reference evidence="11" key="1">
    <citation type="submission" date="2017-04" db="EMBL/GenBank/DDBJ databases">
        <title>Population genomics of picophytoplankton unveils novel chromosome hypervariability.</title>
        <authorList>
            <consortium name="DOE Joint Genome Institute"/>
            <person name="Blanc-Mathieu R."/>
            <person name="Krasovec M."/>
            <person name="Hebrard M."/>
            <person name="Yau S."/>
            <person name="Desgranges E."/>
            <person name="Martin J."/>
            <person name="Schackwitz W."/>
            <person name="Kuo A."/>
            <person name="Salin G."/>
            <person name="Donnadieu C."/>
            <person name="Desdevises Y."/>
            <person name="Sanchez-Ferandin S."/>
            <person name="Moreau H."/>
            <person name="Rivals E."/>
            <person name="Grigoriev I.V."/>
            <person name="Grimsley N."/>
            <person name="Eyre-Walker A."/>
            <person name="Piganeau G."/>
        </authorList>
    </citation>
    <scope>NUCLEOTIDE SEQUENCE [LARGE SCALE GENOMIC DNA]</scope>
    <source>
        <strain evidence="11">RCC 1115</strain>
    </source>
</reference>
<comment type="similarity">
    <text evidence="7">Belongs to the DExH box helicase family. SKI2 subfamily.</text>
</comment>
<evidence type="ECO:0000256" key="1">
    <source>
        <dbReference type="ARBA" id="ARBA00004123"/>
    </source>
</evidence>
<keyword evidence="6" id="KW-0539">Nucleus</keyword>
<dbReference type="PANTHER" id="PTHR12131:SF25">
    <property type="entry name" value="DEXH-BOX ATP-DEPENDENT RNA HELICASE DEXH9"/>
    <property type="match status" value="1"/>
</dbReference>
<dbReference type="Gene3D" id="2.40.30.300">
    <property type="match status" value="1"/>
</dbReference>
<evidence type="ECO:0000256" key="7">
    <source>
        <dbReference type="ARBA" id="ARBA00061045"/>
    </source>
</evidence>
<dbReference type="FunFam" id="3.40.50.300:FF:000141">
    <property type="entry name" value="ATP-dependent RNA helicase DOB1"/>
    <property type="match status" value="1"/>
</dbReference>
<evidence type="ECO:0000256" key="5">
    <source>
        <dbReference type="ARBA" id="ARBA00022840"/>
    </source>
</evidence>
<evidence type="ECO:0000256" key="6">
    <source>
        <dbReference type="ARBA" id="ARBA00023242"/>
    </source>
</evidence>
<dbReference type="CDD" id="cd18024">
    <property type="entry name" value="DEXHc_Mtr4-like"/>
    <property type="match status" value="1"/>
</dbReference>
<dbReference type="GO" id="GO:0005634">
    <property type="term" value="C:nucleus"/>
    <property type="evidence" value="ECO:0007669"/>
    <property type="project" value="UniProtKB-SubCell"/>
</dbReference>
<dbReference type="SMART" id="SM00490">
    <property type="entry name" value="HELICc"/>
    <property type="match status" value="1"/>
</dbReference>
<feature type="compositionally biased region" description="Polar residues" evidence="8">
    <location>
        <begin position="1"/>
        <end position="14"/>
    </location>
</feature>
<evidence type="ECO:0000256" key="8">
    <source>
        <dbReference type="SAM" id="MobiDB-lite"/>
    </source>
</evidence>
<dbReference type="Gene3D" id="1.10.3380.30">
    <property type="match status" value="1"/>
</dbReference>
<dbReference type="GO" id="GO:0003723">
    <property type="term" value="F:RNA binding"/>
    <property type="evidence" value="ECO:0007669"/>
    <property type="project" value="InterPro"/>
</dbReference>
<dbReference type="PIRSF" id="PIRSF005198">
    <property type="entry name" value="Antiviral_helicase_SKI2"/>
    <property type="match status" value="1"/>
</dbReference>
<evidence type="ECO:0000313" key="11">
    <source>
        <dbReference type="EMBL" id="OUS48389.1"/>
    </source>
</evidence>
<dbReference type="InterPro" id="IPR012961">
    <property type="entry name" value="Ski2/MTR4_C"/>
</dbReference>
<dbReference type="GO" id="GO:0006401">
    <property type="term" value="P:RNA catabolic process"/>
    <property type="evidence" value="ECO:0007669"/>
    <property type="project" value="InterPro"/>
</dbReference>
<dbReference type="GO" id="GO:0016787">
    <property type="term" value="F:hydrolase activity"/>
    <property type="evidence" value="ECO:0007669"/>
    <property type="project" value="UniProtKB-KW"/>
</dbReference>
<accession>A0A1Y5IFR2</accession>
<proteinExistence type="inferred from homology"/>
<keyword evidence="2" id="KW-0547">Nucleotide-binding</keyword>
<dbReference type="eggNOG" id="KOG0948">
    <property type="taxonomic scope" value="Eukaryota"/>
</dbReference>
<dbReference type="EMBL" id="KZ155774">
    <property type="protein sequence ID" value="OUS48389.1"/>
    <property type="molecule type" value="Genomic_DNA"/>
</dbReference>
<feature type="domain" description="Helicase ATP-binding" evidence="9">
    <location>
        <begin position="41"/>
        <end position="197"/>
    </location>
</feature>
<dbReference type="PROSITE" id="PS51194">
    <property type="entry name" value="HELICASE_CTER"/>
    <property type="match status" value="1"/>
</dbReference>
<gene>
    <name evidence="11" type="ORF">BE221DRAFT_203532</name>
</gene>
<sequence length="969" mass="109454">MPNPSCLASLSASSDEGAIETPTKPAKSYPFELDTFQQKAVEVLERKESVLVSAHTSAGKTVVAEYAIAMAIRDGQRVVYTSPLKALSNQKYRELREEFEDVGLMTGDVVINPSASCLVMTTEVLRSMLYKGGEVMREVGWVIYDEIHYMRDSERGVVWEESIVLLPDMVKYVFLSATIPNAREFAEWVCKTHNQPCHIVYTDFRPTPLEHYIFPANGEGIFLVMDRQSNFRDSNFEQAVTVISDSGGTAAARVANRGRGDDGKNEAVNQDIFKIIRMVVERNYDPVIVFAFNKHECEKMANSLHKVDLCDDDEKKLIDTIYWNAMDALSEEDKRLPQVANLPNLLRRGLGVHHSGLLPILKEVIEILFQEGLIKVLFATETMSVGLNMPARTVVFCSPRKFDGAGFRWITSGEYIQMSGRAGRRGKDDRGLVILMMDERMDPPVAKNMLHGQSDTLDSAFRLNYAMILNLMRVEGADPESLIQSSFAQFQNDRALPGIEAKIVEIEKERDAVHIEDENAVDEYVKLQDGLDAMIRERRVVTNTPTYAVPFLQPGRLVRVCTKVPSVFNSTEEEAIKIPAPGTEPGEDDVVWGMIVSFERIGGGGKSGKAAYGVDILVRTRENRNGKTPLTVKDKSERYEIVLPNDSDESTEPRILRFPLEQIDIMSSVRVYLPKDLHPREARDQCMSSVGEVIKRFPDGVPVLDFEKDMKINNDNFAKLLKRIEGIKSMMRKHPIASSERLPEKLYAHREKRQLSIALKQAKRDAKAAAGLIMRDKLKQMRRVLRRLGHTSAEGVVQTKGRVACELASVDELVTAELIFNGTFKEVDVDMLVALVSCLVWRERSRNTAKLSEKTAEVYNRLKEVARKVGKQMVECKMHVDIEEYVDGFRSELMEIMIAWCKGNKFAEIMKMTDLFEGSIVRAIRRVEEVLRQLADACRVIGENELQEKFLLASEKVKRDIVFVASLFL</sequence>
<dbReference type="InterPro" id="IPR016438">
    <property type="entry name" value="SKI2-like"/>
</dbReference>
<keyword evidence="4 11" id="KW-0347">Helicase</keyword>
<dbReference type="InterPro" id="IPR048392">
    <property type="entry name" value="MTR4-like_stalk"/>
</dbReference>
<evidence type="ECO:0000256" key="4">
    <source>
        <dbReference type="ARBA" id="ARBA00022806"/>
    </source>
</evidence>
<dbReference type="Gene3D" id="3.40.50.300">
    <property type="entry name" value="P-loop containing nucleotide triphosphate hydrolases"/>
    <property type="match status" value="2"/>
</dbReference>
<dbReference type="SMART" id="SM01142">
    <property type="entry name" value="DSHCT"/>
    <property type="match status" value="1"/>
</dbReference>
<dbReference type="CDD" id="cd18795">
    <property type="entry name" value="SF2_C_Ski2"/>
    <property type="match status" value="1"/>
</dbReference>
<dbReference type="Pfam" id="PF08148">
    <property type="entry name" value="DSHCT"/>
    <property type="match status" value="1"/>
</dbReference>
<dbReference type="InterPro" id="IPR014001">
    <property type="entry name" value="Helicase_ATP-bd"/>
</dbReference>
<dbReference type="SMART" id="SM00487">
    <property type="entry name" value="DEXDc"/>
    <property type="match status" value="1"/>
</dbReference>
<dbReference type="FunFam" id="3.40.50.300:FF:000083">
    <property type="entry name" value="ATP-dependent RNA helicase DOB1"/>
    <property type="match status" value="1"/>
</dbReference>
<evidence type="ECO:0000256" key="3">
    <source>
        <dbReference type="ARBA" id="ARBA00022801"/>
    </source>
</evidence>
<dbReference type="GO" id="GO:0000460">
    <property type="term" value="P:maturation of 5.8S rRNA"/>
    <property type="evidence" value="ECO:0007669"/>
    <property type="project" value="TreeGrafter"/>
</dbReference>
<dbReference type="GO" id="GO:0003724">
    <property type="term" value="F:RNA helicase activity"/>
    <property type="evidence" value="ECO:0007669"/>
    <property type="project" value="InterPro"/>
</dbReference>
<dbReference type="Pfam" id="PF00270">
    <property type="entry name" value="DEAD"/>
    <property type="match status" value="1"/>
</dbReference>
<dbReference type="SUPFAM" id="SSF52540">
    <property type="entry name" value="P-loop containing nucleoside triphosphate hydrolases"/>
    <property type="match status" value="1"/>
</dbReference>
<name>A0A1Y5IFR2_OSTTA</name>
<protein>
    <submittedName>
        <fullName evidence="11">Putative ATP-dependent RNA helicase</fullName>
    </submittedName>
</protein>
<evidence type="ECO:0000259" key="10">
    <source>
        <dbReference type="PROSITE" id="PS51194"/>
    </source>
</evidence>
<dbReference type="PROSITE" id="PS51192">
    <property type="entry name" value="HELICASE_ATP_BIND_1"/>
    <property type="match status" value="1"/>
</dbReference>
<evidence type="ECO:0000256" key="2">
    <source>
        <dbReference type="ARBA" id="ARBA00022741"/>
    </source>
</evidence>
<feature type="region of interest" description="Disordered" evidence="8">
    <location>
        <begin position="1"/>
        <end position="26"/>
    </location>
</feature>
<dbReference type="InterPro" id="IPR027417">
    <property type="entry name" value="P-loop_NTPase"/>
</dbReference>
<evidence type="ECO:0000259" key="9">
    <source>
        <dbReference type="PROSITE" id="PS51192"/>
    </source>
</evidence>
<dbReference type="InterPro" id="IPR011545">
    <property type="entry name" value="DEAD/DEAH_box_helicase_dom"/>
</dbReference>
<dbReference type="InterPro" id="IPR050699">
    <property type="entry name" value="RNA-DNA_Helicase"/>
</dbReference>
<dbReference type="InterPro" id="IPR001650">
    <property type="entry name" value="Helicase_C-like"/>
</dbReference>
<organism evidence="11">
    <name type="scientific">Ostreococcus tauri</name>
    <name type="common">Marine green alga</name>
    <dbReference type="NCBI Taxonomy" id="70448"/>
    <lineage>
        <taxon>Eukaryota</taxon>
        <taxon>Viridiplantae</taxon>
        <taxon>Chlorophyta</taxon>
        <taxon>Mamiellophyceae</taxon>
        <taxon>Mamiellales</taxon>
        <taxon>Bathycoccaceae</taxon>
        <taxon>Ostreococcus</taxon>
    </lineage>
</organism>